<accession>A0A239K6W3</accession>
<dbReference type="EMBL" id="FZOR01000017">
    <property type="protein sequence ID" value="SNT14196.1"/>
    <property type="molecule type" value="Genomic_DNA"/>
</dbReference>
<dbReference type="RefSeq" id="WP_089327360.1">
    <property type="nucleotide sequence ID" value="NZ_FZOR01000017.1"/>
</dbReference>
<dbReference type="AlphaFoldDB" id="A0A239K6W3"/>
<dbReference type="InterPro" id="IPR036397">
    <property type="entry name" value="RNaseH_sf"/>
</dbReference>
<reference evidence="1 2" key="1">
    <citation type="submission" date="2017-06" db="EMBL/GenBank/DDBJ databases">
        <authorList>
            <person name="Kim H.J."/>
            <person name="Triplett B.A."/>
        </authorList>
    </citation>
    <scope>NUCLEOTIDE SEQUENCE [LARGE SCALE GENOMIC DNA]</scope>
    <source>
        <strain evidence="1 2">DSM 44715</strain>
    </source>
</reference>
<protein>
    <submittedName>
        <fullName evidence="1">Uncharacterized protein</fullName>
    </submittedName>
</protein>
<evidence type="ECO:0000313" key="2">
    <source>
        <dbReference type="Proteomes" id="UP000198318"/>
    </source>
</evidence>
<dbReference type="OrthoDB" id="4640719at2"/>
<evidence type="ECO:0000313" key="1">
    <source>
        <dbReference type="EMBL" id="SNT14196.1"/>
    </source>
</evidence>
<dbReference type="Proteomes" id="UP000198318">
    <property type="component" value="Unassembled WGS sequence"/>
</dbReference>
<proteinExistence type="predicted"/>
<dbReference type="Gene3D" id="3.30.420.10">
    <property type="entry name" value="Ribonuclease H-like superfamily/Ribonuclease H"/>
    <property type="match status" value="1"/>
</dbReference>
<dbReference type="GO" id="GO:0003676">
    <property type="term" value="F:nucleic acid binding"/>
    <property type="evidence" value="ECO:0007669"/>
    <property type="project" value="InterPro"/>
</dbReference>
<gene>
    <name evidence="1" type="ORF">SAMN05443665_101744</name>
</gene>
<name>A0A239K6W3_9ACTN</name>
<keyword evidence="2" id="KW-1185">Reference proteome</keyword>
<organism evidence="1 2">
    <name type="scientific">Actinomadura meyerae</name>
    <dbReference type="NCBI Taxonomy" id="240840"/>
    <lineage>
        <taxon>Bacteria</taxon>
        <taxon>Bacillati</taxon>
        <taxon>Actinomycetota</taxon>
        <taxon>Actinomycetes</taxon>
        <taxon>Streptosporangiales</taxon>
        <taxon>Thermomonosporaceae</taxon>
        <taxon>Actinomadura</taxon>
    </lineage>
</organism>
<sequence>MRIYYDTEFIEDGQVIDLVSIGMVAEDGREFYAVSSEFDQRKLLKDPWLRENVWPSLPTTEPKQYRDGLPPHGQLDLDHPAVRSRAQIAQAVAEIIRATPGVELWAWYGAHDHVALCQLWGRMVDLPAGVPMFTNDLRQEVARLGNPPLPEQAEGRHHALADARHLKTMAESLEPAGPVAAVSAARPSIGRMVHYVSYGTPGGEYTSQCRAAVITAVHPSQGAGTLADLNGPEEVDLAVLNPTGLFFNLKCRHSEGQRPGGSWHWPERVE</sequence>